<comment type="caution">
    <text evidence="2">The sequence shown here is derived from an EMBL/GenBank/DDBJ whole genome shotgun (WGS) entry which is preliminary data.</text>
</comment>
<dbReference type="AlphaFoldDB" id="A0A4R2BWT3"/>
<dbReference type="Proteomes" id="UP000295351">
    <property type="component" value="Unassembled WGS sequence"/>
</dbReference>
<name>A0A4R2BWT3_SHIGR</name>
<proteinExistence type="predicted"/>
<evidence type="ECO:0000313" key="2">
    <source>
        <dbReference type="EMBL" id="TCN30524.1"/>
    </source>
</evidence>
<feature type="compositionally biased region" description="Basic residues" evidence="1">
    <location>
        <begin position="27"/>
        <end position="40"/>
    </location>
</feature>
<sequence>MALGRRFLKTEHAGAKNGGGAWDKRADAKRKAKRLRRIQGRKLAQSEAS</sequence>
<accession>A0A4R2BWT3</accession>
<protein>
    <submittedName>
        <fullName evidence="2">Uncharacterized protein</fullName>
    </submittedName>
</protein>
<reference evidence="2 3" key="1">
    <citation type="submission" date="2019-03" db="EMBL/GenBank/DDBJ databases">
        <title>Genomic Encyclopedia of Type Strains, Phase IV (KMG-IV): sequencing the most valuable type-strain genomes for metagenomic binning, comparative biology and taxonomic classification.</title>
        <authorList>
            <person name="Goeker M."/>
        </authorList>
    </citation>
    <scope>NUCLEOTIDE SEQUENCE [LARGE SCALE GENOMIC DNA]</scope>
    <source>
        <strain evidence="2 3">DSM 18401</strain>
    </source>
</reference>
<evidence type="ECO:0000256" key="1">
    <source>
        <dbReference type="SAM" id="MobiDB-lite"/>
    </source>
</evidence>
<keyword evidence="3" id="KW-1185">Reference proteome</keyword>
<feature type="region of interest" description="Disordered" evidence="1">
    <location>
        <begin position="1"/>
        <end position="49"/>
    </location>
</feature>
<organism evidence="2 3">
    <name type="scientific">Shinella granuli</name>
    <dbReference type="NCBI Taxonomy" id="323621"/>
    <lineage>
        <taxon>Bacteria</taxon>
        <taxon>Pseudomonadati</taxon>
        <taxon>Pseudomonadota</taxon>
        <taxon>Alphaproteobacteria</taxon>
        <taxon>Hyphomicrobiales</taxon>
        <taxon>Rhizobiaceae</taxon>
        <taxon>Shinella</taxon>
    </lineage>
</organism>
<dbReference type="EMBL" id="SLVX01000065">
    <property type="protein sequence ID" value="TCN30524.1"/>
    <property type="molecule type" value="Genomic_DNA"/>
</dbReference>
<gene>
    <name evidence="2" type="ORF">EV665_1652</name>
</gene>
<evidence type="ECO:0000313" key="3">
    <source>
        <dbReference type="Proteomes" id="UP000295351"/>
    </source>
</evidence>